<reference evidence="1" key="1">
    <citation type="submission" date="2021-02" db="EMBL/GenBank/DDBJ databases">
        <authorList>
            <consortium name="Genoscope - CEA"/>
            <person name="William W."/>
        </authorList>
    </citation>
    <scope>NUCLEOTIDE SEQUENCE</scope>
    <source>
        <strain evidence="1">YSy11</strain>
    </source>
</reference>
<keyword evidence="2" id="KW-1185">Reference proteome</keyword>
<protein>
    <submittedName>
        <fullName evidence="1">Uncharacterized protein</fullName>
    </submittedName>
</protein>
<sequence>MGVAAKCSSGLTKLATQLLAGEVVRFKHVDAWALLLRSQSRQQQRKLGPPDVPLSV</sequence>
<dbReference type="EMBL" id="LR215729">
    <property type="protein sequence ID" value="CAE6950170.1"/>
    <property type="molecule type" value="Genomic_DNA"/>
</dbReference>
<dbReference type="KEGG" id="pmao:PMYSY11_4197"/>
<proteinExistence type="predicted"/>
<dbReference type="Proteomes" id="UP000325451">
    <property type="component" value="Chromosome"/>
</dbReference>
<gene>
    <name evidence="1" type="ORF">PMYSY11_4197</name>
</gene>
<name>A0A8S2BFN1_9PSED</name>
<evidence type="ECO:0000313" key="1">
    <source>
        <dbReference type="EMBL" id="CAE6950170.1"/>
    </source>
</evidence>
<organism evidence="1 2">
    <name type="scientific">Pseudomonas marincola</name>
    <dbReference type="NCBI Taxonomy" id="437900"/>
    <lineage>
        <taxon>Bacteria</taxon>
        <taxon>Pseudomonadati</taxon>
        <taxon>Pseudomonadota</taxon>
        <taxon>Gammaproteobacteria</taxon>
        <taxon>Pseudomonadales</taxon>
        <taxon>Pseudomonadaceae</taxon>
        <taxon>Pseudomonas</taxon>
    </lineage>
</organism>
<dbReference type="AlphaFoldDB" id="A0A8S2BFN1"/>
<accession>A0A8S2BFN1</accession>
<evidence type="ECO:0000313" key="2">
    <source>
        <dbReference type="Proteomes" id="UP000325451"/>
    </source>
</evidence>